<comment type="caution">
    <text evidence="3">The sequence shown here is derived from an EMBL/GenBank/DDBJ whole genome shotgun (WGS) entry which is preliminary data.</text>
</comment>
<dbReference type="GO" id="GO:0016787">
    <property type="term" value="F:hydrolase activity"/>
    <property type="evidence" value="ECO:0007669"/>
    <property type="project" value="UniProtKB-KW"/>
</dbReference>
<dbReference type="Gene3D" id="2.40.260.10">
    <property type="entry name" value="Sortase"/>
    <property type="match status" value="1"/>
</dbReference>
<feature type="active site" description="Acyl-thioester intermediate" evidence="2">
    <location>
        <position position="175"/>
    </location>
</feature>
<dbReference type="InterPro" id="IPR005754">
    <property type="entry name" value="Sortase"/>
</dbReference>
<evidence type="ECO:0000313" key="4">
    <source>
        <dbReference type="Proteomes" id="UP000225889"/>
    </source>
</evidence>
<name>A0A2G3DY98_9FIRM</name>
<dbReference type="Proteomes" id="UP000225889">
    <property type="component" value="Unassembled WGS sequence"/>
</dbReference>
<dbReference type="RefSeq" id="WP_090485663.1">
    <property type="nucleotide sequence ID" value="NZ_PDYF01000007.1"/>
</dbReference>
<proteinExistence type="predicted"/>
<evidence type="ECO:0000256" key="2">
    <source>
        <dbReference type="PIRSR" id="PIRSR605754-1"/>
    </source>
</evidence>
<evidence type="ECO:0000256" key="1">
    <source>
        <dbReference type="ARBA" id="ARBA00022801"/>
    </source>
</evidence>
<gene>
    <name evidence="3" type="ORF">CSX01_01425</name>
</gene>
<organism evidence="3 4">
    <name type="scientific">Pseudobutyrivibrio ruminis</name>
    <dbReference type="NCBI Taxonomy" id="46206"/>
    <lineage>
        <taxon>Bacteria</taxon>
        <taxon>Bacillati</taxon>
        <taxon>Bacillota</taxon>
        <taxon>Clostridia</taxon>
        <taxon>Lachnospirales</taxon>
        <taxon>Lachnospiraceae</taxon>
        <taxon>Pseudobutyrivibrio</taxon>
    </lineage>
</organism>
<dbReference type="InterPro" id="IPR023365">
    <property type="entry name" value="Sortase_dom-sf"/>
</dbReference>
<reference evidence="3 4" key="1">
    <citation type="submission" date="2017-10" db="EMBL/GenBank/DDBJ databases">
        <title>Resolving the taxonomy of Roseburia spp., Eubacterium rectale and Agathobacter spp. through phylogenomic analysis.</title>
        <authorList>
            <person name="Sheridan P.O."/>
            <person name="Walker A.W."/>
            <person name="Duncan S.H."/>
            <person name="Scott K.P."/>
            <person name="Toole P.W.O."/>
            <person name="Luis P."/>
            <person name="Flint H.J."/>
        </authorList>
    </citation>
    <scope>NUCLEOTIDE SEQUENCE [LARGE SCALE GENOMIC DNA]</scope>
    <source>
        <strain evidence="3 4">JK626</strain>
    </source>
</reference>
<sequence>MNKRFIKKLIGLIMIAVGLGVLLSSIGLNVRQYFSKEKTIKEFKEYIASGEGFSEEDIEVPAEGEMLCILRIPSIESENPVRQGLEKSILSDSLGHDMSTVVPGQKGNCVIAGHRNYTFGKFFNRLDEVQINDLIYVDTPTQTYTYAVTEIKTVEPDDLSVLDPTDKEQLTLYTCTPIYVASHRLVIVAERVQ</sequence>
<dbReference type="Pfam" id="PF04203">
    <property type="entry name" value="Sortase"/>
    <property type="match status" value="1"/>
</dbReference>
<accession>A0A2G3DY98</accession>
<dbReference type="EMBL" id="PDYF01000007">
    <property type="protein sequence ID" value="PHU35921.1"/>
    <property type="molecule type" value="Genomic_DNA"/>
</dbReference>
<protein>
    <submittedName>
        <fullName evidence="3">Class D sortase</fullName>
    </submittedName>
</protein>
<dbReference type="SUPFAM" id="SSF63817">
    <property type="entry name" value="Sortase"/>
    <property type="match status" value="1"/>
</dbReference>
<keyword evidence="1" id="KW-0378">Hydrolase</keyword>
<dbReference type="CDD" id="cd06166">
    <property type="entry name" value="Sortase_D_2"/>
    <property type="match status" value="1"/>
</dbReference>
<evidence type="ECO:0000313" key="3">
    <source>
        <dbReference type="EMBL" id="PHU35921.1"/>
    </source>
</evidence>
<reference evidence="3 4" key="2">
    <citation type="submission" date="2017-10" db="EMBL/GenBank/DDBJ databases">
        <authorList>
            <person name="Banno H."/>
            <person name="Chua N.-H."/>
        </authorList>
    </citation>
    <scope>NUCLEOTIDE SEQUENCE [LARGE SCALE GENOMIC DNA]</scope>
    <source>
        <strain evidence="3 4">JK626</strain>
    </source>
</reference>
<dbReference type="NCBIfam" id="TIGR01076">
    <property type="entry name" value="sortase_fam"/>
    <property type="match status" value="1"/>
</dbReference>
<dbReference type="AlphaFoldDB" id="A0A2G3DY98"/>
<dbReference type="InterPro" id="IPR042000">
    <property type="entry name" value="Sortase_D_2"/>
</dbReference>
<feature type="active site" description="Proton donor/acceptor" evidence="2">
    <location>
        <position position="114"/>
    </location>
</feature>